<dbReference type="Proteomes" id="UP000271974">
    <property type="component" value="Unassembled WGS sequence"/>
</dbReference>
<feature type="region of interest" description="Disordered" evidence="3">
    <location>
        <begin position="100"/>
        <end position="131"/>
    </location>
</feature>
<dbReference type="GO" id="GO:0004386">
    <property type="term" value="F:helicase activity"/>
    <property type="evidence" value="ECO:0007669"/>
    <property type="project" value="UniProtKB-KW"/>
</dbReference>
<dbReference type="GO" id="GO:0016787">
    <property type="term" value="F:hydrolase activity"/>
    <property type="evidence" value="ECO:0007669"/>
    <property type="project" value="UniProtKB-KW"/>
</dbReference>
<evidence type="ECO:0000313" key="6">
    <source>
        <dbReference type="Proteomes" id="UP000271974"/>
    </source>
</evidence>
<reference evidence="5 6" key="1">
    <citation type="submission" date="2019-01" db="EMBL/GenBank/DDBJ databases">
        <title>A draft genome assembly of the solar-powered sea slug Elysia chlorotica.</title>
        <authorList>
            <person name="Cai H."/>
            <person name="Li Q."/>
            <person name="Fang X."/>
            <person name="Li J."/>
            <person name="Curtis N.E."/>
            <person name="Altenburger A."/>
            <person name="Shibata T."/>
            <person name="Feng M."/>
            <person name="Maeda T."/>
            <person name="Schwartz J.A."/>
            <person name="Shigenobu S."/>
            <person name="Lundholm N."/>
            <person name="Nishiyama T."/>
            <person name="Yang H."/>
            <person name="Hasebe M."/>
            <person name="Li S."/>
            <person name="Pierce S.K."/>
            <person name="Wang J."/>
        </authorList>
    </citation>
    <scope>NUCLEOTIDE SEQUENCE [LARGE SCALE GENOMIC DNA]</scope>
    <source>
        <strain evidence="5">EC2010</strain>
        <tissue evidence="5">Whole organism of an adult</tissue>
    </source>
</reference>
<protein>
    <recommendedName>
        <fullName evidence="4">ATP-dependent rRNA helicase SPB4-like C-terminal extension domain-containing protein</fullName>
    </recommendedName>
</protein>
<evidence type="ECO:0000313" key="5">
    <source>
        <dbReference type="EMBL" id="RUS76262.1"/>
    </source>
</evidence>
<dbReference type="EMBL" id="RQTK01000677">
    <property type="protein sequence ID" value="RUS76262.1"/>
    <property type="molecule type" value="Genomic_DNA"/>
</dbReference>
<comment type="caution">
    <text evidence="5">The sequence shown here is derived from an EMBL/GenBank/DDBJ whole genome shotgun (WGS) entry which is preliminary data.</text>
</comment>
<gene>
    <name evidence="5" type="ORF">EGW08_015977</name>
</gene>
<keyword evidence="1" id="KW-0378">Hydrolase</keyword>
<evidence type="ECO:0000259" key="4">
    <source>
        <dbReference type="SMART" id="SM01178"/>
    </source>
</evidence>
<keyword evidence="2" id="KW-0347">Helicase</keyword>
<keyword evidence="2" id="KW-0547">Nucleotide-binding</keyword>
<evidence type="ECO:0000256" key="2">
    <source>
        <dbReference type="ARBA" id="ARBA00022806"/>
    </source>
</evidence>
<organism evidence="5 6">
    <name type="scientific">Elysia chlorotica</name>
    <name type="common">Eastern emerald elysia</name>
    <name type="synonym">Sea slug</name>
    <dbReference type="NCBI Taxonomy" id="188477"/>
    <lineage>
        <taxon>Eukaryota</taxon>
        <taxon>Metazoa</taxon>
        <taxon>Spiralia</taxon>
        <taxon>Lophotrochozoa</taxon>
        <taxon>Mollusca</taxon>
        <taxon>Gastropoda</taxon>
        <taxon>Heterobranchia</taxon>
        <taxon>Euthyneura</taxon>
        <taxon>Panpulmonata</taxon>
        <taxon>Sacoglossa</taxon>
        <taxon>Placobranchoidea</taxon>
        <taxon>Plakobranchidae</taxon>
        <taxon>Elysia</taxon>
    </lineage>
</organism>
<proteinExistence type="predicted"/>
<evidence type="ECO:0000256" key="3">
    <source>
        <dbReference type="SAM" id="MobiDB-lite"/>
    </source>
</evidence>
<dbReference type="AlphaFoldDB" id="A0A433T3Y5"/>
<keyword evidence="6" id="KW-1185">Reference proteome</keyword>
<dbReference type="STRING" id="188477.A0A433T3Y5"/>
<feature type="domain" description="ATP-dependent rRNA helicase SPB4-like C-terminal extension" evidence="4">
    <location>
        <begin position="1"/>
        <end position="51"/>
    </location>
</feature>
<dbReference type="OrthoDB" id="422663at2759"/>
<evidence type="ECO:0000256" key="1">
    <source>
        <dbReference type="ARBA" id="ARBA00022801"/>
    </source>
</evidence>
<dbReference type="Pfam" id="PF13959">
    <property type="entry name" value="CTE_SPB4"/>
    <property type="match status" value="1"/>
</dbReference>
<name>A0A433T3Y5_ELYCH</name>
<keyword evidence="2" id="KW-0067">ATP-binding</keyword>
<sequence>MHGLAAKGFQSYIRAYATYSKEVKGIFKVSDLHLGHVAKSFALREAPAQIQGVKAKFSELSSAGGANKYKRRKEELPSKRPLSFKQATLSEYSSGLQKTQVKKVMAKPGGKMKAKVKGKQHANRRKLKQTN</sequence>
<dbReference type="InterPro" id="IPR025313">
    <property type="entry name" value="SPB4-like_CTE"/>
</dbReference>
<dbReference type="SMART" id="SM01178">
    <property type="entry name" value="DUF4217"/>
    <property type="match status" value="1"/>
</dbReference>
<accession>A0A433T3Y5</accession>